<dbReference type="SUPFAM" id="SSF56601">
    <property type="entry name" value="beta-lactamase/transpeptidase-like"/>
    <property type="match status" value="1"/>
</dbReference>
<dbReference type="EMBL" id="JBHSMJ010000022">
    <property type="protein sequence ID" value="MFC5449952.1"/>
    <property type="molecule type" value="Genomic_DNA"/>
</dbReference>
<dbReference type="RefSeq" id="WP_270884939.1">
    <property type="nucleotide sequence ID" value="NZ_JAQFVF010000080.1"/>
</dbReference>
<keyword evidence="3" id="KW-0732">Signal</keyword>
<dbReference type="GO" id="GO:0016787">
    <property type="term" value="F:hydrolase activity"/>
    <property type="evidence" value="ECO:0007669"/>
    <property type="project" value="UniProtKB-KW"/>
</dbReference>
<dbReference type="Proteomes" id="UP001596044">
    <property type="component" value="Unassembled WGS sequence"/>
</dbReference>
<evidence type="ECO:0000256" key="3">
    <source>
        <dbReference type="SAM" id="SignalP"/>
    </source>
</evidence>
<evidence type="ECO:0000313" key="5">
    <source>
        <dbReference type="EMBL" id="MFC5449952.1"/>
    </source>
</evidence>
<sequence length="369" mass="40380">MKKMIIATLTLSALLAGTSAIHAASYVTKPTIVESSQASMTKTIDQFLQSKQFNGTLLVAQNGKIVMSKGYGESDFATHSKNNTDTIFRVGSITKQMTAVAIMQLAEKGKLSLDDKVSKFIPEFKEGGKITIRQLLSHTSGISDSIFAARVESAPFEYTSPDELIKMYYDLKLDSEPGTKFGYSNIGYHMLGYIIQKTSHTSWDNYLTENIFKPLKMTRTGIDLNVPVQSNHAIGSEVDGKPALFEDRSYMFGTGAVYSTVVDLLKFDQAVTSGKLISKESFTTMVTPVGANNYGLGWADGAKLKKSSDWKWHNGETAGFLGFHAVNLKTNTEVIMLSNKNIDANEYSGVIASGVIDIVEKTPVKLEKP</sequence>
<name>A0ABW0KAB0_9BACL</name>
<feature type="chain" id="PRO_5046321178" evidence="3">
    <location>
        <begin position="24"/>
        <end position="369"/>
    </location>
</feature>
<evidence type="ECO:0000313" key="6">
    <source>
        <dbReference type="Proteomes" id="UP001596044"/>
    </source>
</evidence>
<keyword evidence="2" id="KW-0472">Membrane</keyword>
<dbReference type="InterPro" id="IPR001466">
    <property type="entry name" value="Beta-lactam-related"/>
</dbReference>
<comment type="caution">
    <text evidence="5">The sequence shown here is derived from an EMBL/GenBank/DDBJ whole genome shotgun (WGS) entry which is preliminary data.</text>
</comment>
<dbReference type="InterPro" id="IPR050491">
    <property type="entry name" value="AmpC-like"/>
</dbReference>
<keyword evidence="6" id="KW-1185">Reference proteome</keyword>
<feature type="signal peptide" evidence="3">
    <location>
        <begin position="1"/>
        <end position="23"/>
    </location>
</feature>
<reference evidence="6" key="1">
    <citation type="journal article" date="2019" name="Int. J. Syst. Evol. Microbiol.">
        <title>The Global Catalogue of Microorganisms (GCM) 10K type strain sequencing project: providing services to taxonomists for standard genome sequencing and annotation.</title>
        <authorList>
            <consortium name="The Broad Institute Genomics Platform"/>
            <consortium name="The Broad Institute Genome Sequencing Center for Infectious Disease"/>
            <person name="Wu L."/>
            <person name="Ma J."/>
        </authorList>
    </citation>
    <scope>NUCLEOTIDE SEQUENCE [LARGE SCALE GENOMIC DNA]</scope>
    <source>
        <strain evidence="6">KACC 11904</strain>
    </source>
</reference>
<dbReference type="Pfam" id="PF00144">
    <property type="entry name" value="Beta-lactamase"/>
    <property type="match status" value="1"/>
</dbReference>
<dbReference type="PANTHER" id="PTHR46825">
    <property type="entry name" value="D-ALANYL-D-ALANINE-CARBOXYPEPTIDASE/ENDOPEPTIDASE AMPH"/>
    <property type="match status" value="1"/>
</dbReference>
<evidence type="ECO:0000256" key="2">
    <source>
        <dbReference type="ARBA" id="ARBA00023136"/>
    </source>
</evidence>
<evidence type="ECO:0000259" key="4">
    <source>
        <dbReference type="Pfam" id="PF00144"/>
    </source>
</evidence>
<proteinExistence type="predicted"/>
<evidence type="ECO:0000256" key="1">
    <source>
        <dbReference type="ARBA" id="ARBA00004370"/>
    </source>
</evidence>
<protein>
    <submittedName>
        <fullName evidence="5">Serine hydrolase domain-containing protein</fullName>
        <ecNumber evidence="5">3.-.-.-</ecNumber>
    </submittedName>
</protein>
<keyword evidence="5" id="KW-0378">Hydrolase</keyword>
<accession>A0ABW0KAB0</accession>
<gene>
    <name evidence="5" type="ORF">ACFPOG_17005</name>
</gene>
<dbReference type="InterPro" id="IPR012338">
    <property type="entry name" value="Beta-lactam/transpept-like"/>
</dbReference>
<comment type="subcellular location">
    <subcellularLocation>
        <location evidence="1">Membrane</location>
    </subcellularLocation>
</comment>
<dbReference type="PANTHER" id="PTHR46825:SF11">
    <property type="entry name" value="PENICILLIN-BINDING PROTEIN 4"/>
    <property type="match status" value="1"/>
</dbReference>
<feature type="domain" description="Beta-lactamase-related" evidence="4">
    <location>
        <begin position="42"/>
        <end position="342"/>
    </location>
</feature>
<organism evidence="5 6">
    <name type="scientific">Paenibacillus aestuarii</name>
    <dbReference type="NCBI Taxonomy" id="516965"/>
    <lineage>
        <taxon>Bacteria</taxon>
        <taxon>Bacillati</taxon>
        <taxon>Bacillota</taxon>
        <taxon>Bacilli</taxon>
        <taxon>Bacillales</taxon>
        <taxon>Paenibacillaceae</taxon>
        <taxon>Paenibacillus</taxon>
    </lineage>
</organism>
<dbReference type="Gene3D" id="3.40.710.10">
    <property type="entry name" value="DD-peptidase/beta-lactamase superfamily"/>
    <property type="match status" value="1"/>
</dbReference>
<dbReference type="EC" id="3.-.-.-" evidence="5"/>